<comment type="caution">
    <text evidence="5">The sequence shown here is derived from an EMBL/GenBank/DDBJ whole genome shotgun (WGS) entry which is preliminary data.</text>
</comment>
<reference evidence="5" key="1">
    <citation type="submission" date="2020-07" db="EMBL/GenBank/DDBJ databases">
        <authorList>
            <person name="Nieuwenhuis M."/>
            <person name="Van De Peppel L.J.J."/>
        </authorList>
    </citation>
    <scope>NUCLEOTIDE SEQUENCE</scope>
    <source>
        <strain evidence="5">AP01</strain>
        <tissue evidence="5">Mycelium</tissue>
    </source>
</reference>
<evidence type="ECO:0000256" key="3">
    <source>
        <dbReference type="ARBA" id="ARBA00022525"/>
    </source>
</evidence>
<dbReference type="EMBL" id="JABCKV010000106">
    <property type="protein sequence ID" value="KAG5643568.1"/>
    <property type="molecule type" value="Genomic_DNA"/>
</dbReference>
<organism evidence="5 6">
    <name type="scientific">Asterophora parasitica</name>
    <dbReference type="NCBI Taxonomy" id="117018"/>
    <lineage>
        <taxon>Eukaryota</taxon>
        <taxon>Fungi</taxon>
        <taxon>Dikarya</taxon>
        <taxon>Basidiomycota</taxon>
        <taxon>Agaricomycotina</taxon>
        <taxon>Agaricomycetes</taxon>
        <taxon>Agaricomycetidae</taxon>
        <taxon>Agaricales</taxon>
        <taxon>Tricholomatineae</taxon>
        <taxon>Lyophyllaceae</taxon>
        <taxon>Asterophora</taxon>
    </lineage>
</organism>
<dbReference type="GO" id="GO:0005576">
    <property type="term" value="C:extracellular region"/>
    <property type="evidence" value="ECO:0007669"/>
    <property type="project" value="UniProtKB-SubCell"/>
</dbReference>
<evidence type="ECO:0000256" key="2">
    <source>
        <dbReference type="ARBA" id="ARBA00010421"/>
    </source>
</evidence>
<keyword evidence="3" id="KW-0964">Secreted</keyword>
<keyword evidence="4" id="KW-0732">Signal</keyword>
<dbReference type="InterPro" id="IPR010829">
    <property type="entry name" value="Cerato-platanin"/>
</dbReference>
<name>A0A9P7G4U3_9AGAR</name>
<dbReference type="SUPFAM" id="SSF50685">
    <property type="entry name" value="Barwin-like endoglucanases"/>
    <property type="match status" value="1"/>
</dbReference>
<sequence length="144" mass="14806">MKFSAILASLSVLPVALSVTLSYDSSYDNSKRSLSTVACSDGAHGLITAGYKTFGALPKFPHVGGAAAIAGWNSAKCGSCWQLTYTNPKGVKKSINVLAVDHADKGFNIALAAMNELTGGQAIQLGRIDVASKEVAASACGLKK</sequence>
<evidence type="ECO:0000256" key="4">
    <source>
        <dbReference type="SAM" id="SignalP"/>
    </source>
</evidence>
<feature type="signal peptide" evidence="4">
    <location>
        <begin position="1"/>
        <end position="18"/>
    </location>
</feature>
<comment type="similarity">
    <text evidence="2">Belongs to the cerato-platanin family.</text>
</comment>
<dbReference type="Pfam" id="PF07249">
    <property type="entry name" value="Cerato-platanin"/>
    <property type="match status" value="1"/>
</dbReference>
<evidence type="ECO:0000313" key="6">
    <source>
        <dbReference type="Proteomes" id="UP000775547"/>
    </source>
</evidence>
<dbReference type="AlphaFoldDB" id="A0A9P7G4U3"/>
<keyword evidence="6" id="KW-1185">Reference proteome</keyword>
<evidence type="ECO:0000313" key="5">
    <source>
        <dbReference type="EMBL" id="KAG5643568.1"/>
    </source>
</evidence>
<dbReference type="OrthoDB" id="4898945at2759"/>
<dbReference type="CDD" id="cd22778">
    <property type="entry name" value="DPBB_CEPL-like"/>
    <property type="match status" value="1"/>
</dbReference>
<reference evidence="5" key="2">
    <citation type="submission" date="2021-10" db="EMBL/GenBank/DDBJ databases">
        <title>Phylogenomics reveals ancestral predisposition of the termite-cultivated fungus Termitomyces towards a domesticated lifestyle.</title>
        <authorList>
            <person name="Auxier B."/>
            <person name="Grum-Grzhimaylo A."/>
            <person name="Cardenas M.E."/>
            <person name="Lodge J.D."/>
            <person name="Laessoe T."/>
            <person name="Pedersen O."/>
            <person name="Smith M.E."/>
            <person name="Kuyper T.W."/>
            <person name="Franco-Molano E.A."/>
            <person name="Baroni T.J."/>
            <person name="Aanen D.K."/>
        </authorList>
    </citation>
    <scope>NUCLEOTIDE SEQUENCE</scope>
    <source>
        <strain evidence="5">AP01</strain>
        <tissue evidence="5">Mycelium</tissue>
    </source>
</reference>
<dbReference type="InterPro" id="IPR036908">
    <property type="entry name" value="RlpA-like_sf"/>
</dbReference>
<protein>
    <recommendedName>
        <fullName evidence="7">Cerato-platanin</fullName>
    </recommendedName>
</protein>
<accession>A0A9P7G4U3</accession>
<evidence type="ECO:0008006" key="7">
    <source>
        <dbReference type="Google" id="ProtNLM"/>
    </source>
</evidence>
<evidence type="ECO:0000256" key="1">
    <source>
        <dbReference type="ARBA" id="ARBA00004613"/>
    </source>
</evidence>
<proteinExistence type="inferred from homology"/>
<gene>
    <name evidence="5" type="ORF">DXG03_000663</name>
</gene>
<comment type="subcellular location">
    <subcellularLocation>
        <location evidence="1">Secreted</location>
    </subcellularLocation>
</comment>
<dbReference type="Proteomes" id="UP000775547">
    <property type="component" value="Unassembled WGS sequence"/>
</dbReference>
<feature type="chain" id="PRO_5040295971" description="Cerato-platanin" evidence="4">
    <location>
        <begin position="19"/>
        <end position="144"/>
    </location>
</feature>
<dbReference type="Gene3D" id="2.40.40.10">
    <property type="entry name" value="RlpA-like domain"/>
    <property type="match status" value="1"/>
</dbReference>